<dbReference type="RefSeq" id="WP_005953594.1">
    <property type="nucleotide sequence ID" value="NZ_GG657693.1"/>
</dbReference>
<dbReference type="Proteomes" id="UP000003100">
    <property type="component" value="Unassembled WGS sequence"/>
</dbReference>
<comment type="caution">
    <text evidence="3">The sequence shown here is derived from an EMBL/GenBank/DDBJ whole genome shotgun (WGS) entry which is preliminary data.</text>
</comment>
<evidence type="ECO:0000256" key="1">
    <source>
        <dbReference type="ARBA" id="ARBA00023002"/>
    </source>
</evidence>
<protein>
    <recommendedName>
        <fullName evidence="2">Alcohol dehydrogenase iron-type/glycerol dehydrogenase GldA domain-containing protein</fullName>
    </recommendedName>
</protein>
<dbReference type="Pfam" id="PF00465">
    <property type="entry name" value="Fe-ADH"/>
    <property type="match status" value="1"/>
</dbReference>
<dbReference type="AlphaFoldDB" id="C0CSN4"/>
<dbReference type="SUPFAM" id="SSF56796">
    <property type="entry name" value="Dehydroquinate synthase-like"/>
    <property type="match status" value="1"/>
</dbReference>
<evidence type="ECO:0000313" key="4">
    <source>
        <dbReference type="Proteomes" id="UP000003100"/>
    </source>
</evidence>
<sequence>MNGFVYYSPTKILFGKDMEWEVGREIAAQGGSRVLLVYGGGSARKSGLLDRVESALADEGISFWCLGNVQPNPLLERVYDGIELIREKKIDFVLAVGGGSVIDTAKAAALGAEYKGDVWDFYEHLAEPKKMLPVGCILTLPASG</sequence>
<keyword evidence="4" id="KW-1185">Reference proteome</keyword>
<feature type="non-terminal residue" evidence="3">
    <location>
        <position position="144"/>
    </location>
</feature>
<dbReference type="InterPro" id="IPR001670">
    <property type="entry name" value="ADH_Fe/GldA"/>
</dbReference>
<dbReference type="eggNOG" id="COG1979">
    <property type="taxonomic scope" value="Bacteria"/>
</dbReference>
<dbReference type="HOGENOM" id="CLU_103574_1_0_9"/>
<gene>
    <name evidence="3" type="ORF">RUMHYD_03901</name>
</gene>
<keyword evidence="1" id="KW-0560">Oxidoreductase</keyword>
<dbReference type="EMBL" id="ACBZ01000216">
    <property type="protein sequence ID" value="EEG47224.1"/>
    <property type="molecule type" value="Genomic_DNA"/>
</dbReference>
<dbReference type="PANTHER" id="PTHR43633:SF1">
    <property type="entry name" value="ALCOHOL DEHYDROGENASE YQHD"/>
    <property type="match status" value="1"/>
</dbReference>
<dbReference type="FunFam" id="3.40.50.1970:FF:000003">
    <property type="entry name" value="Alcohol dehydrogenase, iron-containing"/>
    <property type="match status" value="1"/>
</dbReference>
<dbReference type="GO" id="GO:1990002">
    <property type="term" value="F:methylglyoxal reductase (NADPH) (acetol producing) activity"/>
    <property type="evidence" value="ECO:0007669"/>
    <property type="project" value="TreeGrafter"/>
</dbReference>
<feature type="domain" description="Alcohol dehydrogenase iron-type/glycerol dehydrogenase GldA" evidence="2">
    <location>
        <begin position="9"/>
        <end position="144"/>
    </location>
</feature>
<proteinExistence type="predicted"/>
<dbReference type="InterPro" id="IPR044731">
    <property type="entry name" value="BDH-like"/>
</dbReference>
<dbReference type="PATRIC" id="fig|476272.21.peg.29"/>
<evidence type="ECO:0000259" key="2">
    <source>
        <dbReference type="Pfam" id="PF00465"/>
    </source>
</evidence>
<dbReference type="GO" id="GO:0008106">
    <property type="term" value="F:alcohol dehydrogenase (NADP+) activity"/>
    <property type="evidence" value="ECO:0007669"/>
    <property type="project" value="TreeGrafter"/>
</dbReference>
<evidence type="ECO:0000313" key="3">
    <source>
        <dbReference type="EMBL" id="EEG47224.1"/>
    </source>
</evidence>
<reference evidence="3 4" key="1">
    <citation type="submission" date="2009-01" db="EMBL/GenBank/DDBJ databases">
        <authorList>
            <person name="Fulton L."/>
            <person name="Clifton S."/>
            <person name="Fulton B."/>
            <person name="Xu J."/>
            <person name="Minx P."/>
            <person name="Pepin K.H."/>
            <person name="Johnson M."/>
            <person name="Bhonagiri V."/>
            <person name="Nash W.E."/>
            <person name="Mardis E.R."/>
            <person name="Wilson R.K."/>
        </authorList>
    </citation>
    <scope>NUCLEOTIDE SEQUENCE [LARGE SCALE GENOMIC DNA]</scope>
    <source>
        <strain evidence="4">DSM 10507 / JCM 14656 / S5a33</strain>
    </source>
</reference>
<accession>C0CSN4</accession>
<name>C0CSN4_BLAHS</name>
<dbReference type="GO" id="GO:0005829">
    <property type="term" value="C:cytosol"/>
    <property type="evidence" value="ECO:0007669"/>
    <property type="project" value="TreeGrafter"/>
</dbReference>
<reference evidence="3 4" key="2">
    <citation type="submission" date="2009-02" db="EMBL/GenBank/DDBJ databases">
        <title>Draft genome sequence of Blautia hydrogenotrophica DSM 10507 (Ruminococcus hydrogenotrophicus DSM 10507).</title>
        <authorList>
            <person name="Sudarsanam P."/>
            <person name="Ley R."/>
            <person name="Guruge J."/>
            <person name="Turnbaugh P.J."/>
            <person name="Mahowald M."/>
            <person name="Liep D."/>
            <person name="Gordon J."/>
        </authorList>
    </citation>
    <scope>NUCLEOTIDE SEQUENCE [LARGE SCALE GENOMIC DNA]</scope>
    <source>
        <strain evidence="4">DSM 10507 / JCM 14656 / S5a33</strain>
    </source>
</reference>
<dbReference type="Gene3D" id="3.40.50.1970">
    <property type="match status" value="1"/>
</dbReference>
<dbReference type="GO" id="GO:0046872">
    <property type="term" value="F:metal ion binding"/>
    <property type="evidence" value="ECO:0007669"/>
    <property type="project" value="InterPro"/>
</dbReference>
<dbReference type="PANTHER" id="PTHR43633">
    <property type="entry name" value="ALCOHOL DEHYDROGENASE YQHD"/>
    <property type="match status" value="1"/>
</dbReference>
<organism evidence="3 4">
    <name type="scientific">Blautia hydrogenotrophica (strain DSM 10507 / JCM 14656 / S5a33)</name>
    <name type="common">Ruminococcus hydrogenotrophicus</name>
    <dbReference type="NCBI Taxonomy" id="476272"/>
    <lineage>
        <taxon>Bacteria</taxon>
        <taxon>Bacillati</taxon>
        <taxon>Bacillota</taxon>
        <taxon>Clostridia</taxon>
        <taxon>Lachnospirales</taxon>
        <taxon>Lachnospiraceae</taxon>
        <taxon>Blautia</taxon>
    </lineage>
</organism>
<dbReference type="GO" id="GO:1990362">
    <property type="term" value="F:butanol dehydrogenase (NAD+) activity"/>
    <property type="evidence" value="ECO:0007669"/>
    <property type="project" value="InterPro"/>
</dbReference>